<keyword evidence="3" id="KW-1185">Reference proteome</keyword>
<accession>A0A3P3RE73</accession>
<dbReference type="InterPro" id="IPR003754">
    <property type="entry name" value="4pyrrol_synth_uPrphyn_synth"/>
</dbReference>
<dbReference type="PANTHER" id="PTHR40082:SF1">
    <property type="entry name" value="BLR5956 PROTEIN"/>
    <property type="match status" value="1"/>
</dbReference>
<protein>
    <submittedName>
        <fullName evidence="2">Uroporphyrinogen-III synthase</fullName>
        <ecNumber evidence="2">4.2.1.75</ecNumber>
    </submittedName>
</protein>
<dbReference type="GO" id="GO:0006780">
    <property type="term" value="P:uroporphyrinogen III biosynthetic process"/>
    <property type="evidence" value="ECO:0007669"/>
    <property type="project" value="InterPro"/>
</dbReference>
<evidence type="ECO:0000313" key="2">
    <source>
        <dbReference type="EMBL" id="RRJ30723.1"/>
    </source>
</evidence>
<comment type="caution">
    <text evidence="2">The sequence shown here is derived from an EMBL/GenBank/DDBJ whole genome shotgun (WGS) entry which is preliminary data.</text>
</comment>
<sequence length="243" mass="25416">MTVSVGVFRPDDARLTQAVELLEELGTEPVPDPMLAVEPTDAIPRSDADYTVLTSKTGVELAAHAGWTPPGAVCAIGSSTADSLRAYGYSVDIIPDQFTSSGLVAALSDRVDGARVDVARSDHGSPVLTDGLEDAGAYVHETVLYRLTRPPRAGVSTELAATGEIDAVLFTSSLTVDHFLDAASERGLRETAIDGLGDAVIGAIGPPTQRTAENAGIDVDVVSDRADFEALARTVVDRLSERV</sequence>
<dbReference type="RefSeq" id="WP_124954756.1">
    <property type="nucleotide sequence ID" value="NZ_RRCH01000019.1"/>
</dbReference>
<dbReference type="NCBIfam" id="NF004587">
    <property type="entry name" value="PRK05928.2-5"/>
    <property type="match status" value="1"/>
</dbReference>
<dbReference type="AlphaFoldDB" id="A0A3P3RE73"/>
<dbReference type="PANTHER" id="PTHR40082">
    <property type="entry name" value="BLR5956 PROTEIN"/>
    <property type="match status" value="1"/>
</dbReference>
<evidence type="ECO:0000313" key="3">
    <source>
        <dbReference type="Proteomes" id="UP000282322"/>
    </source>
</evidence>
<dbReference type="CDD" id="cd06578">
    <property type="entry name" value="HemD"/>
    <property type="match status" value="1"/>
</dbReference>
<dbReference type="InterPro" id="IPR036108">
    <property type="entry name" value="4pyrrol_syn_uPrphyn_synt_sf"/>
</dbReference>
<proteinExistence type="predicted"/>
<dbReference type="InterPro" id="IPR039793">
    <property type="entry name" value="UROS/Hem4"/>
</dbReference>
<dbReference type="SUPFAM" id="SSF69618">
    <property type="entry name" value="HemD-like"/>
    <property type="match status" value="1"/>
</dbReference>
<dbReference type="EC" id="4.2.1.75" evidence="2"/>
<evidence type="ECO:0000259" key="1">
    <source>
        <dbReference type="Pfam" id="PF02602"/>
    </source>
</evidence>
<name>A0A3P3RE73_9EURY</name>
<dbReference type="Gene3D" id="3.40.50.10090">
    <property type="match status" value="2"/>
</dbReference>
<gene>
    <name evidence="2" type="ORF">EIK79_08810</name>
</gene>
<dbReference type="Proteomes" id="UP000282322">
    <property type="component" value="Unassembled WGS sequence"/>
</dbReference>
<reference evidence="2 3" key="1">
    <citation type="submission" date="2018-11" db="EMBL/GenBank/DDBJ databases">
        <title>Taxonoimc description of Halomarina strain SPP-AMP-1.</title>
        <authorList>
            <person name="Pal Y."/>
            <person name="Srinivasana K."/>
            <person name="Verma A."/>
            <person name="Kumar P."/>
        </authorList>
    </citation>
    <scope>NUCLEOTIDE SEQUENCE [LARGE SCALE GENOMIC DNA]</scope>
    <source>
        <strain evidence="2 3">SPP-AMP-1</strain>
    </source>
</reference>
<dbReference type="Pfam" id="PF02602">
    <property type="entry name" value="HEM4"/>
    <property type="match status" value="1"/>
</dbReference>
<dbReference type="EMBL" id="RRCH01000019">
    <property type="protein sequence ID" value="RRJ30723.1"/>
    <property type="molecule type" value="Genomic_DNA"/>
</dbReference>
<dbReference type="GO" id="GO:0004852">
    <property type="term" value="F:uroporphyrinogen-III synthase activity"/>
    <property type="evidence" value="ECO:0007669"/>
    <property type="project" value="UniProtKB-EC"/>
</dbReference>
<feature type="domain" description="Tetrapyrrole biosynthesis uroporphyrinogen III synthase" evidence="1">
    <location>
        <begin position="18"/>
        <end position="232"/>
    </location>
</feature>
<organism evidence="2 3">
    <name type="scientific">Halocatena pleomorpha</name>
    <dbReference type="NCBI Taxonomy" id="1785090"/>
    <lineage>
        <taxon>Archaea</taxon>
        <taxon>Methanobacteriati</taxon>
        <taxon>Methanobacteriota</taxon>
        <taxon>Stenosarchaea group</taxon>
        <taxon>Halobacteria</taxon>
        <taxon>Halobacteriales</taxon>
        <taxon>Natronomonadaceae</taxon>
        <taxon>Halocatena</taxon>
    </lineage>
</organism>
<keyword evidence="2" id="KW-0456">Lyase</keyword>
<dbReference type="OrthoDB" id="15395at2157"/>